<gene>
    <name evidence="18" type="ORF">CLV47_11627</name>
</gene>
<evidence type="ECO:0000256" key="12">
    <source>
        <dbReference type="ARBA" id="ARBA00069173"/>
    </source>
</evidence>
<evidence type="ECO:0000259" key="17">
    <source>
        <dbReference type="Pfam" id="PF02749"/>
    </source>
</evidence>
<dbReference type="GO" id="GO:0005737">
    <property type="term" value="C:cytoplasm"/>
    <property type="evidence" value="ECO:0007669"/>
    <property type="project" value="TreeGrafter"/>
</dbReference>
<keyword evidence="8 13" id="KW-0328">Glycosyltransferase</keyword>
<dbReference type="InterPro" id="IPR037128">
    <property type="entry name" value="Quinolinate_PRibosylTase_N_sf"/>
</dbReference>
<keyword evidence="9 13" id="KW-0808">Transferase</keyword>
<dbReference type="RefSeq" id="WP_106350131.1">
    <property type="nucleotide sequence ID" value="NZ_PVUE01000016.1"/>
</dbReference>
<comment type="subunit">
    <text evidence="4">Hexamer formed by 3 homodimers.</text>
</comment>
<keyword evidence="7" id="KW-0662">Pyridine nucleotide biosynthesis</keyword>
<evidence type="ECO:0000313" key="19">
    <source>
        <dbReference type="Proteomes" id="UP000237752"/>
    </source>
</evidence>
<dbReference type="Proteomes" id="UP000237752">
    <property type="component" value="Unassembled WGS sequence"/>
</dbReference>
<feature type="binding site" evidence="14">
    <location>
        <begin position="131"/>
        <end position="133"/>
    </location>
    <ligand>
        <name>substrate</name>
    </ligand>
</feature>
<evidence type="ECO:0000256" key="7">
    <source>
        <dbReference type="ARBA" id="ARBA00022642"/>
    </source>
</evidence>
<comment type="similarity">
    <text evidence="3 13">Belongs to the NadC/ModD family.</text>
</comment>
<dbReference type="UniPathway" id="UPA00253">
    <property type="reaction ID" value="UER00331"/>
</dbReference>
<dbReference type="PIRSF" id="PIRSF006250">
    <property type="entry name" value="NadC_ModD"/>
    <property type="match status" value="1"/>
</dbReference>
<feature type="binding site" evidence="14">
    <location>
        <position position="155"/>
    </location>
    <ligand>
        <name>substrate</name>
    </ligand>
</feature>
<dbReference type="FunFam" id="3.90.1170.20:FF:000001">
    <property type="entry name" value="Nicotinate-nucleotide diphosphorylase (Carboxylating)"/>
    <property type="match status" value="1"/>
</dbReference>
<feature type="compositionally biased region" description="Polar residues" evidence="15">
    <location>
        <begin position="279"/>
        <end position="303"/>
    </location>
</feature>
<feature type="domain" description="Quinolinate phosphoribosyl transferase N-terminal" evidence="17">
    <location>
        <begin position="23"/>
        <end position="108"/>
    </location>
</feature>
<dbReference type="NCBIfam" id="TIGR00078">
    <property type="entry name" value="nadC"/>
    <property type="match status" value="1"/>
</dbReference>
<evidence type="ECO:0000256" key="6">
    <source>
        <dbReference type="ARBA" id="ARBA00020990"/>
    </source>
</evidence>
<dbReference type="SUPFAM" id="SSF54675">
    <property type="entry name" value="Nicotinate/Quinolinate PRTase N-terminal domain-like"/>
    <property type="match status" value="1"/>
</dbReference>
<dbReference type="EC" id="2.4.2.19" evidence="5"/>
<name>A0A2T0ZW25_9ACTN</name>
<evidence type="ECO:0000256" key="3">
    <source>
        <dbReference type="ARBA" id="ARBA00009400"/>
    </source>
</evidence>
<dbReference type="Pfam" id="PF02749">
    <property type="entry name" value="QRPTase_N"/>
    <property type="match status" value="1"/>
</dbReference>
<dbReference type="FunFam" id="3.20.20.70:FF:000030">
    <property type="entry name" value="Nicotinate-nucleotide pyrophosphorylase, carboxylating"/>
    <property type="match status" value="1"/>
</dbReference>
<keyword evidence="19" id="KW-1185">Reference proteome</keyword>
<comment type="caution">
    <text evidence="18">The sequence shown here is derived from an EMBL/GenBank/DDBJ whole genome shotgun (WGS) entry which is preliminary data.</text>
</comment>
<dbReference type="CDD" id="cd01572">
    <property type="entry name" value="QPRTase"/>
    <property type="match status" value="1"/>
</dbReference>
<organism evidence="18 19">
    <name type="scientific">Antricoccus suffuscus</name>
    <dbReference type="NCBI Taxonomy" id="1629062"/>
    <lineage>
        <taxon>Bacteria</taxon>
        <taxon>Bacillati</taxon>
        <taxon>Actinomycetota</taxon>
        <taxon>Actinomycetes</taxon>
        <taxon>Geodermatophilales</taxon>
        <taxon>Antricoccaceae</taxon>
        <taxon>Antricoccus</taxon>
    </lineage>
</organism>
<dbReference type="SUPFAM" id="SSF51690">
    <property type="entry name" value="Nicotinate/Quinolinate PRTase C-terminal domain-like"/>
    <property type="match status" value="1"/>
</dbReference>
<dbReference type="GO" id="GO:0009435">
    <property type="term" value="P:NAD+ biosynthetic process"/>
    <property type="evidence" value="ECO:0007669"/>
    <property type="project" value="UniProtKB-UniPathway"/>
</dbReference>
<reference evidence="18 19" key="1">
    <citation type="submission" date="2018-03" db="EMBL/GenBank/DDBJ databases">
        <title>Genomic Encyclopedia of Archaeal and Bacterial Type Strains, Phase II (KMG-II): from individual species to whole genera.</title>
        <authorList>
            <person name="Goeker M."/>
        </authorList>
    </citation>
    <scope>NUCLEOTIDE SEQUENCE [LARGE SCALE GENOMIC DNA]</scope>
    <source>
        <strain evidence="18 19">DSM 100065</strain>
    </source>
</reference>
<dbReference type="Gene3D" id="3.20.20.70">
    <property type="entry name" value="Aldolase class I"/>
    <property type="match status" value="1"/>
</dbReference>
<dbReference type="InterPro" id="IPR036068">
    <property type="entry name" value="Nicotinate_pribotase-like_C"/>
</dbReference>
<dbReference type="InterPro" id="IPR027277">
    <property type="entry name" value="NadC/ModD"/>
</dbReference>
<dbReference type="PANTHER" id="PTHR32179">
    <property type="entry name" value="NICOTINATE-NUCLEOTIDE PYROPHOSPHORYLASE [CARBOXYLATING]"/>
    <property type="match status" value="1"/>
</dbReference>
<comment type="pathway">
    <text evidence="2">Cofactor biosynthesis; NAD(+) biosynthesis; nicotinate D-ribonucleotide from quinolinate: step 1/1.</text>
</comment>
<evidence type="ECO:0000259" key="16">
    <source>
        <dbReference type="Pfam" id="PF01729"/>
    </source>
</evidence>
<feature type="binding site" evidence="14">
    <location>
        <position position="196"/>
    </location>
    <ligand>
        <name>substrate</name>
    </ligand>
</feature>
<proteinExistence type="inferred from homology"/>
<evidence type="ECO:0000256" key="14">
    <source>
        <dbReference type="PIRSR" id="PIRSR006250-1"/>
    </source>
</evidence>
<feature type="domain" description="Quinolinate phosphoribosyl transferase C-terminal" evidence="16">
    <location>
        <begin position="110"/>
        <end position="276"/>
    </location>
</feature>
<evidence type="ECO:0000256" key="1">
    <source>
        <dbReference type="ARBA" id="ARBA00003237"/>
    </source>
</evidence>
<dbReference type="OrthoDB" id="9782546at2"/>
<dbReference type="InterPro" id="IPR004393">
    <property type="entry name" value="NadC"/>
</dbReference>
<feature type="binding site" evidence="14">
    <location>
        <position position="165"/>
    </location>
    <ligand>
        <name>substrate</name>
    </ligand>
</feature>
<accession>A0A2T0ZW25</accession>
<evidence type="ECO:0000256" key="11">
    <source>
        <dbReference type="ARBA" id="ARBA00047445"/>
    </source>
</evidence>
<evidence type="ECO:0000256" key="10">
    <source>
        <dbReference type="ARBA" id="ARBA00033102"/>
    </source>
</evidence>
<feature type="binding site" evidence="14">
    <location>
        <position position="217"/>
    </location>
    <ligand>
        <name>substrate</name>
    </ligand>
</feature>
<dbReference type="InterPro" id="IPR013785">
    <property type="entry name" value="Aldolase_TIM"/>
</dbReference>
<protein>
    <recommendedName>
        <fullName evidence="6">Nicotinate-nucleotide pyrophosphorylase [carboxylating]</fullName>
        <ecNumber evidence="5">2.4.2.19</ecNumber>
    </recommendedName>
    <alternativeName>
        <fullName evidence="12">Probable nicotinate-nucleotide pyrophosphorylase [carboxylating]</fullName>
    </alternativeName>
    <alternativeName>
        <fullName evidence="10">Quinolinate phosphoribosyltransferase [decarboxylating]</fullName>
    </alternativeName>
</protein>
<evidence type="ECO:0000256" key="9">
    <source>
        <dbReference type="ARBA" id="ARBA00022679"/>
    </source>
</evidence>
<evidence type="ECO:0000313" key="18">
    <source>
        <dbReference type="EMBL" id="PRZ40494.1"/>
    </source>
</evidence>
<feature type="binding site" evidence="14">
    <location>
        <position position="98"/>
    </location>
    <ligand>
        <name>substrate</name>
    </ligand>
</feature>
<dbReference type="PANTHER" id="PTHR32179:SF3">
    <property type="entry name" value="NICOTINATE-NUCLEOTIDE PYROPHOSPHORYLASE [CARBOXYLATING]"/>
    <property type="match status" value="1"/>
</dbReference>
<dbReference type="GO" id="GO:0004514">
    <property type="term" value="F:nicotinate-nucleotide diphosphorylase (carboxylating) activity"/>
    <property type="evidence" value="ECO:0007669"/>
    <property type="project" value="UniProtKB-EC"/>
</dbReference>
<comment type="function">
    <text evidence="1">Involved in the catabolism of quinolinic acid (QA).</text>
</comment>
<dbReference type="GO" id="GO:0034213">
    <property type="term" value="P:quinolinate catabolic process"/>
    <property type="evidence" value="ECO:0007669"/>
    <property type="project" value="TreeGrafter"/>
</dbReference>
<evidence type="ECO:0000256" key="2">
    <source>
        <dbReference type="ARBA" id="ARBA00004893"/>
    </source>
</evidence>
<dbReference type="Gene3D" id="3.90.1170.20">
    <property type="entry name" value="Quinolinate phosphoribosyl transferase, N-terminal domain"/>
    <property type="match status" value="1"/>
</dbReference>
<evidence type="ECO:0000256" key="8">
    <source>
        <dbReference type="ARBA" id="ARBA00022676"/>
    </source>
</evidence>
<evidence type="ECO:0000256" key="13">
    <source>
        <dbReference type="PIRNR" id="PIRNR006250"/>
    </source>
</evidence>
<feature type="binding site" evidence="14">
    <location>
        <begin position="240"/>
        <end position="242"/>
    </location>
    <ligand>
        <name>substrate</name>
    </ligand>
</feature>
<feature type="region of interest" description="Disordered" evidence="15">
    <location>
        <begin position="279"/>
        <end position="309"/>
    </location>
</feature>
<evidence type="ECO:0000256" key="15">
    <source>
        <dbReference type="SAM" id="MobiDB-lite"/>
    </source>
</evidence>
<evidence type="ECO:0000256" key="4">
    <source>
        <dbReference type="ARBA" id="ARBA00011218"/>
    </source>
</evidence>
<dbReference type="InterPro" id="IPR022412">
    <property type="entry name" value="Quinolinate_PRibosylTrfase_N"/>
</dbReference>
<comment type="catalytic activity">
    <reaction evidence="11">
        <text>nicotinate beta-D-ribonucleotide + CO2 + diphosphate = quinolinate + 5-phospho-alpha-D-ribose 1-diphosphate + 2 H(+)</text>
        <dbReference type="Rhea" id="RHEA:12733"/>
        <dbReference type="ChEBI" id="CHEBI:15378"/>
        <dbReference type="ChEBI" id="CHEBI:16526"/>
        <dbReference type="ChEBI" id="CHEBI:29959"/>
        <dbReference type="ChEBI" id="CHEBI:33019"/>
        <dbReference type="ChEBI" id="CHEBI:57502"/>
        <dbReference type="ChEBI" id="CHEBI:58017"/>
        <dbReference type="EC" id="2.4.2.19"/>
    </reaction>
</comment>
<sequence>MLSRAEIHRIVQMAWDEDAPWGDVTSDCLIPQGVSARADLVAREPGVFCGGEVFAAAFGHVDGATEVEVLVDDGALFESGQVLATVRGSARSLLGAERIALNLVQRMSAIATTTARYAAETAGTKARIVDTRKTTPGLRAIERYAVRCGGGHNHRNSLSDAVMAKDNHLAVLGDDLTLALREARGRISHTTHFEVEVDRIDQIEPVLAAGVDSIMLDNFTLDELREGVAIIAGRAVVEASGGIELDGVREIAQTGVDVISVGALTHTIRSLDLGLDFATTTRDPSQNAPRSVTKSRPSVTKSARSAAPW</sequence>
<dbReference type="InterPro" id="IPR002638">
    <property type="entry name" value="Quinolinate_PRibosylTrfase_C"/>
</dbReference>
<feature type="binding site" evidence="14">
    <location>
        <begin position="261"/>
        <end position="263"/>
    </location>
    <ligand>
        <name>substrate</name>
    </ligand>
</feature>
<dbReference type="AlphaFoldDB" id="A0A2T0ZW25"/>
<dbReference type="Pfam" id="PF01729">
    <property type="entry name" value="QRPTase_C"/>
    <property type="match status" value="1"/>
</dbReference>
<evidence type="ECO:0000256" key="5">
    <source>
        <dbReference type="ARBA" id="ARBA00011944"/>
    </source>
</evidence>
<dbReference type="EMBL" id="PVUE01000016">
    <property type="protein sequence ID" value="PRZ40494.1"/>
    <property type="molecule type" value="Genomic_DNA"/>
</dbReference>